<dbReference type="InterPro" id="IPR052762">
    <property type="entry name" value="PCW_deacetylase/CE"/>
</dbReference>
<dbReference type="KEGG" id="pdm:ADU72_1181"/>
<dbReference type="InterPro" id="IPR013830">
    <property type="entry name" value="SGNH_hydro"/>
</dbReference>
<dbReference type="InterPro" id="IPR036514">
    <property type="entry name" value="SGNH_hydro_sf"/>
</dbReference>
<sequence>MAQSKYVQTTANGCFAGAYFMGRWVQKSVLNQRAMYTTNLGAAILFMTKDTDCLKLAFANTTPTARFQPEIGIFIDDNPELRFKVNEVPDELHMKLSGPHLIRIVFAGNSDSDELWQYQQGLAITQLAVTNPGIMIPVKPAGKTIAFIGDSITAGCWVLKRTPSVGYAAEQNYAAQTAQILNAQDLRIAYSAAGLLRYGTGGVPAAPRFVKYINFETPAPSYHPDLVVLNIGTNDQRFDGNLMKIQFLNFFHELQDLFPKATLNVLIPFNQAFSKELRELSQENSELFFLIETAQWPLTYTDQAHPDLKGSTLAAQYLSRVLVNHYGSDYFKI</sequence>
<proteinExistence type="predicted"/>
<dbReference type="SUPFAM" id="SSF52266">
    <property type="entry name" value="SGNH hydrolase"/>
    <property type="match status" value="1"/>
</dbReference>
<dbReference type="Pfam" id="PF13472">
    <property type="entry name" value="Lipase_GDSL_2"/>
    <property type="match status" value="1"/>
</dbReference>
<gene>
    <name evidence="2" type="ORF">ADU70_1515</name>
    <name evidence="3" type="ORF">ADU72_1181</name>
</gene>
<dbReference type="Proteomes" id="UP000076244">
    <property type="component" value="Chromosome"/>
</dbReference>
<reference evidence="4 5" key="1">
    <citation type="journal article" date="2016" name="PLoS ONE">
        <title>The Identification of Novel Diagnostic Marker Genes for the Detection of Beer Spoiling Pediococcus damnosus Strains Using the BlAst Diagnostic Gene findEr.</title>
        <authorList>
            <person name="Behr J."/>
            <person name="Geissler A.J."/>
            <person name="Schmid J."/>
            <person name="Zehe A."/>
            <person name="Vogel R.F."/>
        </authorList>
    </citation>
    <scope>NUCLEOTIDE SEQUENCE [LARGE SCALE GENOMIC DNA]</scope>
    <source>
        <strain evidence="2 5">TMW 2.1533</strain>
        <strain evidence="3 4">TMW 2.1535</strain>
    </source>
</reference>
<dbReference type="RefSeq" id="WP_046870968.1">
    <property type="nucleotide sequence ID" value="NZ_BAAAXI010000020.1"/>
</dbReference>
<dbReference type="OrthoDB" id="9801375at2"/>
<protein>
    <recommendedName>
        <fullName evidence="1">SGNH hydrolase-type esterase domain-containing protein</fullName>
    </recommendedName>
</protein>
<accession>A0A0R2HQ94</accession>
<dbReference type="PANTHER" id="PTHR37834:SF2">
    <property type="entry name" value="ESTERASE, SGNH HYDROLASE-TYPE"/>
    <property type="match status" value="1"/>
</dbReference>
<dbReference type="GeneID" id="57276316"/>
<keyword evidence="4" id="KW-1185">Reference proteome</keyword>
<dbReference type="EMBL" id="CP012275">
    <property type="protein sequence ID" value="AMV62999.1"/>
    <property type="molecule type" value="Genomic_DNA"/>
</dbReference>
<evidence type="ECO:0000313" key="5">
    <source>
        <dbReference type="Proteomes" id="UP000076405"/>
    </source>
</evidence>
<organism evidence="2 5">
    <name type="scientific">Pediococcus damnosus</name>
    <dbReference type="NCBI Taxonomy" id="51663"/>
    <lineage>
        <taxon>Bacteria</taxon>
        <taxon>Bacillati</taxon>
        <taxon>Bacillota</taxon>
        <taxon>Bacilli</taxon>
        <taxon>Lactobacillales</taxon>
        <taxon>Lactobacillaceae</taxon>
        <taxon>Pediococcus</taxon>
    </lineage>
</organism>
<dbReference type="Proteomes" id="UP000076405">
    <property type="component" value="Chromosome"/>
</dbReference>
<dbReference type="PANTHER" id="PTHR37834">
    <property type="entry name" value="GDSL-LIKE LIPASE/ACYLHYDROLASE DOMAIN PROTEIN (AFU_ORTHOLOGUE AFUA_2G00620)"/>
    <property type="match status" value="1"/>
</dbReference>
<evidence type="ECO:0000313" key="3">
    <source>
        <dbReference type="EMBL" id="AMV67114.1"/>
    </source>
</evidence>
<evidence type="ECO:0000313" key="2">
    <source>
        <dbReference type="EMBL" id="AMV62999.1"/>
    </source>
</evidence>
<evidence type="ECO:0000259" key="1">
    <source>
        <dbReference type="Pfam" id="PF13472"/>
    </source>
</evidence>
<dbReference type="Gene3D" id="3.40.50.1110">
    <property type="entry name" value="SGNH hydrolase"/>
    <property type="match status" value="1"/>
</dbReference>
<evidence type="ECO:0000313" key="4">
    <source>
        <dbReference type="Proteomes" id="UP000076244"/>
    </source>
</evidence>
<dbReference type="AlphaFoldDB" id="A0A0R2HQ94"/>
<dbReference type="EMBL" id="CP012288">
    <property type="protein sequence ID" value="AMV67114.1"/>
    <property type="molecule type" value="Genomic_DNA"/>
</dbReference>
<feature type="domain" description="SGNH hydrolase-type esterase" evidence="1">
    <location>
        <begin position="147"/>
        <end position="264"/>
    </location>
</feature>
<name>A0A0R2HQ94_9LACO</name>